<evidence type="ECO:0000313" key="2">
    <source>
        <dbReference type="Proteomes" id="UP000241769"/>
    </source>
</evidence>
<protein>
    <submittedName>
        <fullName evidence="1">Uncharacterized protein</fullName>
    </submittedName>
</protein>
<dbReference type="EMBL" id="MDYQ01000315">
    <property type="protein sequence ID" value="PRP76576.1"/>
    <property type="molecule type" value="Genomic_DNA"/>
</dbReference>
<accession>A0A2P6MY48</accession>
<gene>
    <name evidence="1" type="ORF">PROFUN_14754</name>
</gene>
<reference evidence="1 2" key="1">
    <citation type="journal article" date="2018" name="Genome Biol. Evol.">
        <title>Multiple Roots of Fruiting Body Formation in Amoebozoa.</title>
        <authorList>
            <person name="Hillmann F."/>
            <person name="Forbes G."/>
            <person name="Novohradska S."/>
            <person name="Ferling I."/>
            <person name="Riege K."/>
            <person name="Groth M."/>
            <person name="Westermann M."/>
            <person name="Marz M."/>
            <person name="Spaller T."/>
            <person name="Winckler T."/>
            <person name="Schaap P."/>
            <person name="Glockner G."/>
        </authorList>
    </citation>
    <scope>NUCLEOTIDE SEQUENCE [LARGE SCALE GENOMIC DNA]</scope>
    <source>
        <strain evidence="1 2">Jena</strain>
    </source>
</reference>
<sequence>MPTKLYYKQKYDQYKQLLDSKLSQNVLEGMYYDVIQDYHEGYTGGELCTKYKLTYLNIWLDPSTTSNSLEGLFRSASRYNVYALEFSMDDISVCPKHLLYRLGGNHCTPQSGSANIIVCSAFCFVSAQSMLCGHLFFPFIRNSPADENLWKTSTASSFNVLSLTLGLGFASSLLHQLPEILLKLSSKMPYTTTHPNQAVRILNDATVKYTSKRVEIFNLLIPNAKTFWTPSKLSRGDNTPFKEDLIQYWAVETSKKKIQCQVTETS</sequence>
<comment type="caution">
    <text evidence="1">The sequence shown here is derived from an EMBL/GenBank/DDBJ whole genome shotgun (WGS) entry which is preliminary data.</text>
</comment>
<evidence type="ECO:0000313" key="1">
    <source>
        <dbReference type="EMBL" id="PRP76576.1"/>
    </source>
</evidence>
<keyword evidence="2" id="KW-1185">Reference proteome</keyword>
<dbReference type="InParanoid" id="A0A2P6MY48"/>
<name>A0A2P6MY48_9EUKA</name>
<dbReference type="AlphaFoldDB" id="A0A2P6MY48"/>
<organism evidence="1 2">
    <name type="scientific">Planoprotostelium fungivorum</name>
    <dbReference type="NCBI Taxonomy" id="1890364"/>
    <lineage>
        <taxon>Eukaryota</taxon>
        <taxon>Amoebozoa</taxon>
        <taxon>Evosea</taxon>
        <taxon>Variosea</taxon>
        <taxon>Cavosteliida</taxon>
        <taxon>Cavosteliaceae</taxon>
        <taxon>Planoprotostelium</taxon>
    </lineage>
</organism>
<proteinExistence type="predicted"/>
<dbReference type="Proteomes" id="UP000241769">
    <property type="component" value="Unassembled WGS sequence"/>
</dbReference>